<dbReference type="Pfam" id="PF06791">
    <property type="entry name" value="TMP_2"/>
    <property type="match status" value="2"/>
</dbReference>
<feature type="region of interest" description="Disordered" evidence="2">
    <location>
        <begin position="498"/>
        <end position="521"/>
    </location>
</feature>
<organism evidence="6 8">
    <name type="scientific">Superficieibacter electus</name>
    <dbReference type="NCBI Taxonomy" id="2022662"/>
    <lineage>
        <taxon>Bacteria</taxon>
        <taxon>Pseudomonadati</taxon>
        <taxon>Pseudomonadota</taxon>
        <taxon>Gammaproteobacteria</taxon>
        <taxon>Enterobacterales</taxon>
        <taxon>Enterobacteriaceae</taxon>
        <taxon>Superficieibacter</taxon>
    </lineage>
</organism>
<keyword evidence="7" id="KW-1185">Reference proteome</keyword>
<feature type="domain" description="Bacteriophage tail tape measure N-terminal" evidence="3">
    <location>
        <begin position="155"/>
        <end position="299"/>
    </location>
</feature>
<dbReference type="InterPro" id="IPR009628">
    <property type="entry name" value="Phage_tape_measure_N"/>
</dbReference>
<evidence type="ECO:0000259" key="3">
    <source>
        <dbReference type="Pfam" id="PF06791"/>
    </source>
</evidence>
<keyword evidence="1" id="KW-0175">Coiled coil</keyword>
<feature type="domain" description="Bacteriophage tail tape measure C-terminal" evidence="4">
    <location>
        <begin position="680"/>
        <end position="753"/>
    </location>
</feature>
<dbReference type="InterPro" id="IPR006431">
    <property type="entry name" value="Phage_tape_meas_C"/>
</dbReference>
<gene>
    <name evidence="6" type="ORF">CHU32_24545</name>
    <name evidence="5" type="ORF">CHU33_21760</name>
</gene>
<evidence type="ECO:0000313" key="7">
    <source>
        <dbReference type="Proteomes" id="UP000237073"/>
    </source>
</evidence>
<dbReference type="EMBL" id="PQGD01000029">
    <property type="protein sequence ID" value="POP42550.1"/>
    <property type="molecule type" value="Genomic_DNA"/>
</dbReference>
<dbReference type="Proteomes" id="UP000247005">
    <property type="component" value="Unassembled WGS sequence"/>
</dbReference>
<dbReference type="AlphaFoldDB" id="A0A2P5GI10"/>
<comment type="caution">
    <text evidence="6">The sequence shown here is derived from an EMBL/GenBank/DDBJ whole genome shotgun (WGS) entry which is preliminary data.</text>
</comment>
<dbReference type="InterPro" id="IPR043680">
    <property type="entry name" value="GpH_LAMBDA"/>
</dbReference>
<evidence type="ECO:0000256" key="1">
    <source>
        <dbReference type="SAM" id="Coils"/>
    </source>
</evidence>
<accession>A0A2P5GI10</accession>
<reference evidence="7 8" key="1">
    <citation type="submission" date="2018-01" db="EMBL/GenBank/DDBJ databases">
        <title>Superficieibacter electus gen. nov., sp. nov., an extended-spectrum beta-lactamase possessing member of the Enterobacteriaceae family, isolated from intensive care unit surfaces.</title>
        <authorList>
            <person name="Potter R.F."/>
            <person name="D'Souza A.W."/>
        </authorList>
    </citation>
    <scope>NUCLEOTIDE SEQUENCE [LARGE SCALE GENOMIC DNA]</scope>
    <source>
        <strain evidence="6 8">BP-1</strain>
        <strain evidence="5 7">BP-2</strain>
    </source>
</reference>
<proteinExistence type="inferred from homology"/>
<evidence type="ECO:0000313" key="6">
    <source>
        <dbReference type="EMBL" id="POP42550.1"/>
    </source>
</evidence>
<evidence type="ECO:0000313" key="5">
    <source>
        <dbReference type="EMBL" id="POP41738.1"/>
    </source>
</evidence>
<feature type="domain" description="Bacteriophage tail tape measure N-terminal" evidence="3">
    <location>
        <begin position="55"/>
        <end position="124"/>
    </location>
</feature>
<dbReference type="OrthoDB" id="79849at2"/>
<feature type="coiled-coil region" evidence="1">
    <location>
        <begin position="368"/>
        <end position="426"/>
    </location>
</feature>
<dbReference type="HAMAP" id="MF_04138">
    <property type="entry name" value="TMP_LAMBDA"/>
    <property type="match status" value="1"/>
</dbReference>
<evidence type="ECO:0000259" key="4">
    <source>
        <dbReference type="Pfam" id="PF09718"/>
    </source>
</evidence>
<dbReference type="Pfam" id="PF24622">
    <property type="entry name" value="TMP_4"/>
    <property type="match status" value="1"/>
</dbReference>
<name>A0A2P5GI10_9ENTR</name>
<dbReference type="Proteomes" id="UP000237073">
    <property type="component" value="Unassembled WGS sequence"/>
</dbReference>
<sequence length="905" mass="97260">MAQTPVGDLVVNLDVDSTKFNEQLNYVKRQLRQTSDAAGDTTRQVQQSFSKQEAAARRAGISMGQYNAAMRTLPAQFTDIATQLAGGQSPFMILLQQGGQVKDSFGGLAPMFQALRDVLFGFNNDVADSSEDASSNLGDTAEGLNAAAEAGEKLRHVRGFITPVSLGVTALAAATAILAYAWYKGSLELDEYNKQLILTGGYTGKTASNLSDLARRVGESTGEIGKAAAALAAAIGTGNIRGNMLEYVATAAIAMEKATGQSVEKTVAEFSKLADAPVASVLALNKQYHFLTAAVYEQIYALQKQGDASGAAKLAMESYSDAMSSRSSRIEENLGTIERLWNNIKDTASGAWDAMLNIGRQITPAQTLEGLKKQLAEQKSSLASLTAASPNQSDTGYGQQRNRLGAIEQQKKVSATEAQISALEKAIALEGDIAVVREKTATANQEDLDASVRKNTNIERYESNAVKRARELKDLAKDRSKYTAAEYKMVKEGIEKRYADPKTHDKPVKTSAGDRDVDSGSAQTLELEAQLRTLRQHKDINDKISPQRRALWELESKIAVLEKIQLDPRGRALTADEKSLLATKEKARAQAEVNARLGDQVLAQQRLNALADQALKFSQQQAAKRSEISAQAEGLSRREAEREANLQRLRDSYAANPQALRSVLVDQQATYDAEDALRSDWLAGAKQGWAEYKDSATNVFSSVQQVSQSTFSGLANQLTTLTTTGKASFKDFTTSILKMIASVTNQLVVAYTLQSAMGWISGSTQTPATGQSLAVPSFRPPGYDGGGFTGHGGKYDPAGIVHRGEFVFHKEATSRLGVGNLYRLMRGYASGGFVGGSGSPAGASPFGVSVYAPVSVTTQQDDAQPKGNNDQLGRAYQQVIDKAVRDGISRESRPGGILWGITKPR</sequence>
<dbReference type="Pfam" id="PF09718">
    <property type="entry name" value="Tape_meas_lam_C"/>
    <property type="match status" value="1"/>
</dbReference>
<evidence type="ECO:0000256" key="2">
    <source>
        <dbReference type="SAM" id="MobiDB-lite"/>
    </source>
</evidence>
<dbReference type="NCBIfam" id="TIGR01541">
    <property type="entry name" value="tape_meas_lam_C"/>
    <property type="match status" value="1"/>
</dbReference>
<dbReference type="EMBL" id="PQGE01000024">
    <property type="protein sequence ID" value="POP41738.1"/>
    <property type="molecule type" value="Genomic_DNA"/>
</dbReference>
<evidence type="ECO:0000313" key="8">
    <source>
        <dbReference type="Proteomes" id="UP000247005"/>
    </source>
</evidence>
<dbReference type="RefSeq" id="WP_103678159.1">
    <property type="nucleotide sequence ID" value="NZ_PQGD01000029.1"/>
</dbReference>
<protein>
    <submittedName>
        <fullName evidence="6">Phage tail tape measure protein</fullName>
    </submittedName>
</protein>
<feature type="compositionally biased region" description="Basic and acidic residues" evidence="2">
    <location>
        <begin position="498"/>
        <end position="518"/>
    </location>
</feature>